<dbReference type="AlphaFoldDB" id="A0A380BL37"/>
<evidence type="ECO:0000313" key="2">
    <source>
        <dbReference type="Proteomes" id="UP000254893"/>
    </source>
</evidence>
<dbReference type="RefSeq" id="WP_115169458.1">
    <property type="nucleotide sequence ID" value="NZ_UGYW01000002.1"/>
</dbReference>
<name>A0A380BL37_SPHSI</name>
<gene>
    <name evidence="1" type="ORF">NCTC11388_01207</name>
</gene>
<organism evidence="1 2">
    <name type="scientific">Sphingobacterium spiritivorum</name>
    <name type="common">Flavobacterium spiritivorum</name>
    <dbReference type="NCBI Taxonomy" id="258"/>
    <lineage>
        <taxon>Bacteria</taxon>
        <taxon>Pseudomonadati</taxon>
        <taxon>Bacteroidota</taxon>
        <taxon>Sphingobacteriia</taxon>
        <taxon>Sphingobacteriales</taxon>
        <taxon>Sphingobacteriaceae</taxon>
        <taxon>Sphingobacterium</taxon>
    </lineage>
</organism>
<protein>
    <submittedName>
        <fullName evidence="1">Uncharacterized protein</fullName>
    </submittedName>
</protein>
<dbReference type="Proteomes" id="UP000254893">
    <property type="component" value="Unassembled WGS sequence"/>
</dbReference>
<accession>A0A380BL37</accession>
<proteinExistence type="predicted"/>
<dbReference type="EMBL" id="UGYW01000002">
    <property type="protein sequence ID" value="SUJ03076.1"/>
    <property type="molecule type" value="Genomic_DNA"/>
</dbReference>
<evidence type="ECO:0000313" key="1">
    <source>
        <dbReference type="EMBL" id="SUJ03076.1"/>
    </source>
</evidence>
<reference evidence="1 2" key="1">
    <citation type="submission" date="2018-06" db="EMBL/GenBank/DDBJ databases">
        <authorList>
            <consortium name="Pathogen Informatics"/>
            <person name="Doyle S."/>
        </authorList>
    </citation>
    <scope>NUCLEOTIDE SEQUENCE [LARGE SCALE GENOMIC DNA]</scope>
    <source>
        <strain evidence="1 2">NCTC11388</strain>
    </source>
</reference>
<sequence length="240" mass="28888">MEHSPELLISQYEAEKKKLQKLITNCVKEMEYLEAHYHSRALSRLNQRLRTLYKLTDNLYEKKEYAQRNIRFYEKLLKDKKLVYAKEYFEECLHKSKEQLEKLKLQPVSKPIQQDPDLFQQVLEKLLANSIKDLKLILNKQQNIHLNITYSRKTLKVTIPHIKKLLEKHVWNEFQIHDLLKSGFESDHNGTKLTLILKAEKQEILSRLHYIIGKIVFEIFDFRDFANESYLHYNEVRSQT</sequence>